<name>A0A0F6TCR1_9CORY</name>
<keyword evidence="1" id="KW-0472">Membrane</keyword>
<dbReference type="STRING" id="35755.UL82_00280"/>
<accession>A0A0F6TCR1</accession>
<dbReference type="HOGENOM" id="CLU_129819_1_1_11"/>
<organism evidence="2 4">
    <name type="scientific">Corynebacterium kutscheri</name>
    <dbReference type="NCBI Taxonomy" id="35755"/>
    <lineage>
        <taxon>Bacteria</taxon>
        <taxon>Bacillati</taxon>
        <taxon>Actinomycetota</taxon>
        <taxon>Actinomycetes</taxon>
        <taxon>Mycobacteriales</taxon>
        <taxon>Corynebacteriaceae</taxon>
        <taxon>Corynebacterium</taxon>
    </lineage>
</organism>
<feature type="transmembrane region" description="Helical" evidence="1">
    <location>
        <begin position="73"/>
        <end position="92"/>
    </location>
</feature>
<protein>
    <submittedName>
        <fullName evidence="3">Hypothetical membrane protein</fullName>
    </submittedName>
    <submittedName>
        <fullName evidence="2">Putative membrane protein</fullName>
    </submittedName>
</protein>
<dbReference type="Proteomes" id="UP000271380">
    <property type="component" value="Chromosome"/>
</dbReference>
<keyword evidence="1" id="KW-0812">Transmembrane</keyword>
<evidence type="ECO:0000313" key="3">
    <source>
        <dbReference type="EMBL" id="VEH05488.1"/>
    </source>
</evidence>
<dbReference type="InterPro" id="IPR009732">
    <property type="entry name" value="DUF1304"/>
</dbReference>
<proteinExistence type="predicted"/>
<feature type="transmembrane region" description="Helical" evidence="1">
    <location>
        <begin position="6"/>
        <end position="27"/>
    </location>
</feature>
<dbReference type="PANTHER" id="PTHR38446">
    <property type="entry name" value="BLL0914 PROTEIN"/>
    <property type="match status" value="1"/>
</dbReference>
<dbReference type="AlphaFoldDB" id="A0A0F6TCR1"/>
<keyword evidence="1" id="KW-1133">Transmembrane helix</keyword>
<reference evidence="3 5" key="2">
    <citation type="submission" date="2018-12" db="EMBL/GenBank/DDBJ databases">
        <authorList>
            <consortium name="Pathogen Informatics"/>
        </authorList>
    </citation>
    <scope>NUCLEOTIDE SEQUENCE [LARGE SCALE GENOMIC DNA]</scope>
    <source>
        <strain evidence="3 5">NCTC949</strain>
    </source>
</reference>
<dbReference type="PANTHER" id="PTHR38446:SF1">
    <property type="entry name" value="BLL0914 PROTEIN"/>
    <property type="match status" value="1"/>
</dbReference>
<dbReference type="Pfam" id="PF06993">
    <property type="entry name" value="DUF1304"/>
    <property type="match status" value="1"/>
</dbReference>
<dbReference type="EMBL" id="CP011312">
    <property type="protein sequence ID" value="AKE40299.1"/>
    <property type="molecule type" value="Genomic_DNA"/>
</dbReference>
<evidence type="ECO:0000313" key="5">
    <source>
        <dbReference type="Proteomes" id="UP000271380"/>
    </source>
</evidence>
<reference evidence="2 4" key="1">
    <citation type="journal article" date="2015" name="Genome Announc.">
        <title>Complete Genome Sequence of Corynebacterium kutscheri DSM 20755, a Corynebacterial Type Strain with Remarkably Low G+C Content of Chromosomal DNA.</title>
        <authorList>
            <person name="Ruckert C."/>
            <person name="Albersmeier A."/>
            <person name="Winkler A."/>
            <person name="Tauch A."/>
        </authorList>
    </citation>
    <scope>NUCLEOTIDE SEQUENCE [LARGE SCALE GENOMIC DNA]</scope>
    <source>
        <strain evidence="2 4">DSM 20755</strain>
    </source>
</reference>
<evidence type="ECO:0000313" key="4">
    <source>
        <dbReference type="Proteomes" id="UP000033457"/>
    </source>
</evidence>
<evidence type="ECO:0000313" key="2">
    <source>
        <dbReference type="EMBL" id="AKE40299.1"/>
    </source>
</evidence>
<gene>
    <name evidence="3" type="ORF">NCTC949_00636</name>
    <name evidence="2" type="ORF">UL82_00280</name>
</gene>
<dbReference type="KEGG" id="cku:UL82_00280"/>
<sequence length="117" mass="12604">MTIITTIFTVLASLLHIFIFYLESFAWTTRARSVFGTTEESAAQTKEMAFNQGFYNLFLALIALAGVVFSHPALIVAGLGSMLGAALVLFITSPDKRSAASKQGIFPLLGLIFLLIG</sequence>
<dbReference type="Proteomes" id="UP000033457">
    <property type="component" value="Chromosome"/>
</dbReference>
<dbReference type="RefSeq" id="WP_046438304.1">
    <property type="nucleotide sequence ID" value="NZ_CP011312.1"/>
</dbReference>
<feature type="transmembrane region" description="Helical" evidence="1">
    <location>
        <begin position="48"/>
        <end position="67"/>
    </location>
</feature>
<dbReference type="OrthoDB" id="9803832at2"/>
<dbReference type="EMBL" id="LR134377">
    <property type="protein sequence ID" value="VEH05488.1"/>
    <property type="molecule type" value="Genomic_DNA"/>
</dbReference>
<keyword evidence="4" id="KW-1185">Reference proteome</keyword>
<evidence type="ECO:0000256" key="1">
    <source>
        <dbReference type="SAM" id="Phobius"/>
    </source>
</evidence>